<evidence type="ECO:0000313" key="1">
    <source>
        <dbReference type="EMBL" id="KAK9695547.1"/>
    </source>
</evidence>
<evidence type="ECO:0000313" key="2">
    <source>
        <dbReference type="Proteomes" id="UP001479436"/>
    </source>
</evidence>
<organism evidence="1 2">
    <name type="scientific">Basidiobolus ranarum</name>
    <dbReference type="NCBI Taxonomy" id="34480"/>
    <lineage>
        <taxon>Eukaryota</taxon>
        <taxon>Fungi</taxon>
        <taxon>Fungi incertae sedis</taxon>
        <taxon>Zoopagomycota</taxon>
        <taxon>Entomophthoromycotina</taxon>
        <taxon>Basidiobolomycetes</taxon>
        <taxon>Basidiobolales</taxon>
        <taxon>Basidiobolaceae</taxon>
        <taxon>Basidiobolus</taxon>
    </lineage>
</organism>
<name>A0ABR2VRL0_9FUNG</name>
<keyword evidence="2" id="KW-1185">Reference proteome</keyword>
<comment type="caution">
    <text evidence="1">The sequence shown here is derived from an EMBL/GenBank/DDBJ whole genome shotgun (WGS) entry which is preliminary data.</text>
</comment>
<accession>A0ABR2VRL0</accession>
<sequence length="91" mass="10463">MIKLLPIKAIRNICSFRDETVSRREQVSNLANSLGLCSSLRRNTGVEGDIIRIHKSPYKVHRQKCEVMPKFDDMLDNDKTFRMSLTPTVAQ</sequence>
<dbReference type="EMBL" id="JASJQH010008064">
    <property type="protein sequence ID" value="KAK9695547.1"/>
    <property type="molecule type" value="Genomic_DNA"/>
</dbReference>
<protein>
    <submittedName>
        <fullName evidence="1">Uncharacterized protein</fullName>
    </submittedName>
</protein>
<dbReference type="Proteomes" id="UP001479436">
    <property type="component" value="Unassembled WGS sequence"/>
</dbReference>
<reference evidence="1 2" key="1">
    <citation type="submission" date="2023-04" db="EMBL/GenBank/DDBJ databases">
        <title>Genome of Basidiobolus ranarum AG-B5.</title>
        <authorList>
            <person name="Stajich J.E."/>
            <person name="Carter-House D."/>
            <person name="Gryganskyi A."/>
        </authorList>
    </citation>
    <scope>NUCLEOTIDE SEQUENCE [LARGE SCALE GENOMIC DNA]</scope>
    <source>
        <strain evidence="1 2">AG-B5</strain>
    </source>
</reference>
<proteinExistence type="predicted"/>
<gene>
    <name evidence="1" type="ORF">K7432_012912</name>
</gene>